<reference evidence="3 4" key="1">
    <citation type="submission" date="2023-10" db="EMBL/GenBank/DDBJ databases">
        <authorList>
            <person name="Maclean D."/>
            <person name="Macfadyen A."/>
        </authorList>
    </citation>
    <scope>NUCLEOTIDE SEQUENCE [LARGE SCALE GENOMIC DNA]</scope>
</reference>
<dbReference type="EMBL" id="CAUYUE010000006">
    <property type="protein sequence ID" value="CAK0781496.1"/>
    <property type="molecule type" value="Genomic_DNA"/>
</dbReference>
<evidence type="ECO:0000313" key="3">
    <source>
        <dbReference type="EMBL" id="CAK0781496.1"/>
    </source>
</evidence>
<gene>
    <name evidence="3" type="ORF">CVIRNUC_005388</name>
</gene>
<comment type="caution">
    <text evidence="3">The sequence shown here is derived from an EMBL/GenBank/DDBJ whole genome shotgun (WGS) entry which is preliminary data.</text>
</comment>
<organism evidence="3 4">
    <name type="scientific">Coccomyxa viridis</name>
    <dbReference type="NCBI Taxonomy" id="1274662"/>
    <lineage>
        <taxon>Eukaryota</taxon>
        <taxon>Viridiplantae</taxon>
        <taxon>Chlorophyta</taxon>
        <taxon>core chlorophytes</taxon>
        <taxon>Trebouxiophyceae</taxon>
        <taxon>Trebouxiophyceae incertae sedis</taxon>
        <taxon>Coccomyxaceae</taxon>
        <taxon>Coccomyxa</taxon>
    </lineage>
</organism>
<dbReference type="PANTHER" id="PTHR38016">
    <property type="entry name" value="UNNAMED PRODUCT"/>
    <property type="match status" value="1"/>
</dbReference>
<dbReference type="InterPro" id="IPR040703">
    <property type="entry name" value="LCIB/C_CA"/>
</dbReference>
<dbReference type="Pfam" id="PF18599">
    <property type="entry name" value="LCIB_C_CA"/>
    <property type="match status" value="1"/>
</dbReference>
<dbReference type="AlphaFoldDB" id="A0AAV1I828"/>
<name>A0AAV1I828_9CHLO</name>
<accession>A0AAV1I828</accession>
<evidence type="ECO:0000259" key="2">
    <source>
        <dbReference type="Pfam" id="PF18599"/>
    </source>
</evidence>
<dbReference type="Proteomes" id="UP001314263">
    <property type="component" value="Unassembled WGS sequence"/>
</dbReference>
<feature type="region of interest" description="Disordered" evidence="1">
    <location>
        <begin position="378"/>
        <end position="399"/>
    </location>
</feature>
<evidence type="ECO:0000313" key="4">
    <source>
        <dbReference type="Proteomes" id="UP001314263"/>
    </source>
</evidence>
<feature type="domain" description="Limiting CO2-inducible protein B/C beta carbonyic anhydrase" evidence="2">
    <location>
        <begin position="93"/>
        <end position="331"/>
    </location>
</feature>
<keyword evidence="4" id="KW-1185">Reference proteome</keyword>
<protein>
    <recommendedName>
        <fullName evidence="2">Limiting CO2-inducible protein B/C beta carbonyic anhydrase domain-containing protein</fullName>
    </recommendedName>
</protein>
<evidence type="ECO:0000256" key="1">
    <source>
        <dbReference type="SAM" id="MobiDB-lite"/>
    </source>
</evidence>
<proteinExistence type="predicted"/>
<sequence length="469" mass="50573">MQSMAESILQPRPHLCQPRLTIPYSSNVLPAKRRSLCISAQQSGTAPTKTENGVTQQQTGLQPLIGRQKVDMYAEQAYLTARTRRIAQHFPTAIGVDDFLNRLEVALFAYGFTGDNSIAMSNMCRDEITGILKTKLDIVFGSSFNTNGLGGVLTCGVTGVKAGLSHSPISAGSGKERYVFLSFPHISVDAMGTLGAISRPGRPGQSCACGALNAALADIKATGLKANCKRPGEHEPLDPEYSILKQRLARRIRHDGGTDADLANMDLVDITKIAERTILDDLEYLISQTITSPSQADYAVISGVQIHNWGQSFDNQSPNLEYIAPSTVYTVVAGERTYLDLNSIPQLTPRQIRVLSSSAASPESSQIDSNLDEVCGSAGDTTTLRSVEPPYSYSSKESRRAARKRAGIFAQLIEEENLQISNASPWPGGWQSRISAKTHKLESDNSCTAEASSNDSILGDSAAEDIFLA</sequence>
<dbReference type="PANTHER" id="PTHR38016:SF1">
    <property type="entry name" value="LIMITING CO2-INDUCIBLE PROTEIN B_C BETA CARBONYIC ANHYDRASE DOMAIN-CONTAINING PROTEIN"/>
    <property type="match status" value="1"/>
</dbReference>